<dbReference type="PANTHER" id="PTHR34136">
    <property type="match status" value="1"/>
</dbReference>
<protein>
    <submittedName>
        <fullName evidence="3">Putative N-acetylmannosaminyltransferase</fullName>
    </submittedName>
</protein>
<evidence type="ECO:0000313" key="3">
    <source>
        <dbReference type="EMBL" id="GAB60797.1"/>
    </source>
</evidence>
<organism evidence="3 4">
    <name type="scientific">Candidatus Jettenia caeni</name>
    <dbReference type="NCBI Taxonomy" id="247490"/>
    <lineage>
        <taxon>Bacteria</taxon>
        <taxon>Pseudomonadati</taxon>
        <taxon>Planctomycetota</taxon>
        <taxon>Candidatus Brocadiia</taxon>
        <taxon>Candidatus Brocadiales</taxon>
        <taxon>Candidatus Brocadiaceae</taxon>
        <taxon>Candidatus Jettenia</taxon>
    </lineage>
</organism>
<dbReference type="GO" id="GO:0016758">
    <property type="term" value="F:hexosyltransferase activity"/>
    <property type="evidence" value="ECO:0007669"/>
    <property type="project" value="TreeGrafter"/>
</dbReference>
<dbReference type="eggNOG" id="COG1922">
    <property type="taxonomic scope" value="Bacteria"/>
</dbReference>
<name>I3IGF2_9BACT</name>
<dbReference type="STRING" id="247490.KSU1_A0030"/>
<evidence type="ECO:0000313" key="4">
    <source>
        <dbReference type="Proteomes" id="UP000002985"/>
    </source>
</evidence>
<dbReference type="PANTHER" id="PTHR34136:SF1">
    <property type="entry name" value="UDP-N-ACETYL-D-MANNOSAMINURONIC ACID TRANSFERASE"/>
    <property type="match status" value="1"/>
</dbReference>
<keyword evidence="4" id="KW-1185">Reference proteome</keyword>
<evidence type="ECO:0000256" key="2">
    <source>
        <dbReference type="ARBA" id="ARBA00022679"/>
    </source>
</evidence>
<evidence type="ECO:0000256" key="1">
    <source>
        <dbReference type="ARBA" id="ARBA00022676"/>
    </source>
</evidence>
<accession>I3IGF2</accession>
<reference evidence="3 4" key="1">
    <citation type="journal article" date="2012" name="FEBS Lett.">
        <title>Anammox organism KSU-1 expresses a NirK-type copper-containing nitrite reductase instead of a NirS-type with cytochrome cd1.</title>
        <authorList>
            <person name="Hira D."/>
            <person name="Toh H."/>
            <person name="Migita C.T."/>
            <person name="Okubo H."/>
            <person name="Nishiyama T."/>
            <person name="Hattori M."/>
            <person name="Furukawa K."/>
            <person name="Fujii T."/>
        </authorList>
    </citation>
    <scope>NUCLEOTIDE SEQUENCE [LARGE SCALE GENOMIC DNA]</scope>
</reference>
<dbReference type="Proteomes" id="UP000002985">
    <property type="component" value="Unassembled WGS sequence"/>
</dbReference>
<dbReference type="CDD" id="cd06533">
    <property type="entry name" value="Glyco_transf_WecG_TagA"/>
    <property type="match status" value="1"/>
</dbReference>
<dbReference type="EMBL" id="BAFH01000001">
    <property type="protein sequence ID" value="GAB60797.1"/>
    <property type="molecule type" value="Genomic_DNA"/>
</dbReference>
<dbReference type="InterPro" id="IPR004629">
    <property type="entry name" value="WecG_TagA_CpsF"/>
</dbReference>
<proteinExistence type="predicted"/>
<dbReference type="OrthoDB" id="9771846at2"/>
<comment type="caution">
    <text evidence="3">The sequence shown here is derived from an EMBL/GenBank/DDBJ whole genome shotgun (WGS) entry which is preliminary data.</text>
</comment>
<dbReference type="Pfam" id="PF03808">
    <property type="entry name" value="Glyco_tran_WecG"/>
    <property type="match status" value="1"/>
</dbReference>
<dbReference type="NCBIfam" id="TIGR00696">
    <property type="entry name" value="wecG_tagA_cpsF"/>
    <property type="match status" value="1"/>
</dbReference>
<dbReference type="AlphaFoldDB" id="I3IGF2"/>
<gene>
    <name evidence="3" type="ORF">KSU1_A0030</name>
</gene>
<keyword evidence="2 3" id="KW-0808">Transferase</keyword>
<keyword evidence="1" id="KW-0328">Glycosyltransferase</keyword>
<sequence length="271" mass="31316">MSKIAQENKTGNDLNIRKRFNFFGAHIDPLTMEETLGRIDEIIKNREVTQHVVINVAKLVMMQKDNRLREIINSCGLINVDGQGIVWGAQLMNFYVPERVAGIDLMQDLIKHAAWKGYRVYLLGASEEVIKAVVNVWYTQYPNLEIAGYRNGYFSEREESEIVANIQNSHADILFVAMSSPKKELFLNKYLDSLGVPFTMGVGGSFDVVAGKVKRAPVWMQRIGLEWFFRFLSEPKRMWRRYLVTNTVFAWMLVRALFEKCLLALIRRIML</sequence>